<name>A0ACB8U1R6_9APHY</name>
<keyword evidence="2" id="KW-1185">Reference proteome</keyword>
<protein>
    <submittedName>
        <fullName evidence="1">Uncharacterized protein</fullName>
    </submittedName>
</protein>
<evidence type="ECO:0000313" key="2">
    <source>
        <dbReference type="Proteomes" id="UP001055072"/>
    </source>
</evidence>
<sequence length="277" mass="30888">MPNFFSRLRRWLLPFRARASIERQHAEPENTSVEVISAHSPAASSEHRRLHSQNNMKLQEDIPAQPAVVAMSDADLAKYSPGYSSPSPAYGGYSPIGAIHQTHPRRCPNSQKVATQVAMMSCVSDQAEEVRALYQLPSSIFDVHMSDCLCSTQLKECASCDRCQESRQTDDRELCILPSSSDTWNHEKDKSVVHTPTQEESDTIFPACPTQSRRRTARSKIQWSRKSLKRAVFAKPVTALAGTKTLVKVKPLPKPQEDRENSVNQATSDPDTLPAQC</sequence>
<evidence type="ECO:0000313" key="1">
    <source>
        <dbReference type="EMBL" id="KAI0087940.1"/>
    </source>
</evidence>
<reference evidence="1" key="1">
    <citation type="journal article" date="2021" name="Environ. Microbiol.">
        <title>Gene family expansions and transcriptome signatures uncover fungal adaptations to wood decay.</title>
        <authorList>
            <person name="Hage H."/>
            <person name="Miyauchi S."/>
            <person name="Viragh M."/>
            <person name="Drula E."/>
            <person name="Min B."/>
            <person name="Chaduli D."/>
            <person name="Navarro D."/>
            <person name="Favel A."/>
            <person name="Norest M."/>
            <person name="Lesage-Meessen L."/>
            <person name="Balint B."/>
            <person name="Merenyi Z."/>
            <person name="de Eugenio L."/>
            <person name="Morin E."/>
            <person name="Martinez A.T."/>
            <person name="Baldrian P."/>
            <person name="Stursova M."/>
            <person name="Martinez M.J."/>
            <person name="Novotny C."/>
            <person name="Magnuson J.K."/>
            <person name="Spatafora J.W."/>
            <person name="Maurice S."/>
            <person name="Pangilinan J."/>
            <person name="Andreopoulos W."/>
            <person name="LaButti K."/>
            <person name="Hundley H."/>
            <person name="Na H."/>
            <person name="Kuo A."/>
            <person name="Barry K."/>
            <person name="Lipzen A."/>
            <person name="Henrissat B."/>
            <person name="Riley R."/>
            <person name="Ahrendt S."/>
            <person name="Nagy L.G."/>
            <person name="Grigoriev I.V."/>
            <person name="Martin F."/>
            <person name="Rosso M.N."/>
        </authorList>
    </citation>
    <scope>NUCLEOTIDE SEQUENCE</scope>
    <source>
        <strain evidence="1">CBS 384.51</strain>
    </source>
</reference>
<accession>A0ACB8U1R6</accession>
<dbReference type="Proteomes" id="UP001055072">
    <property type="component" value="Unassembled WGS sequence"/>
</dbReference>
<proteinExistence type="predicted"/>
<organism evidence="1 2">
    <name type="scientific">Irpex rosettiformis</name>
    <dbReference type="NCBI Taxonomy" id="378272"/>
    <lineage>
        <taxon>Eukaryota</taxon>
        <taxon>Fungi</taxon>
        <taxon>Dikarya</taxon>
        <taxon>Basidiomycota</taxon>
        <taxon>Agaricomycotina</taxon>
        <taxon>Agaricomycetes</taxon>
        <taxon>Polyporales</taxon>
        <taxon>Irpicaceae</taxon>
        <taxon>Irpex</taxon>
    </lineage>
</organism>
<gene>
    <name evidence="1" type="ORF">BDY19DRAFT_994368</name>
</gene>
<dbReference type="EMBL" id="MU274915">
    <property type="protein sequence ID" value="KAI0087940.1"/>
    <property type="molecule type" value="Genomic_DNA"/>
</dbReference>
<comment type="caution">
    <text evidence="1">The sequence shown here is derived from an EMBL/GenBank/DDBJ whole genome shotgun (WGS) entry which is preliminary data.</text>
</comment>